<reference evidence="1 2" key="1">
    <citation type="submission" date="2018-07" db="EMBL/GenBank/DDBJ databases">
        <title>Lottiidibacillus patelloidae gen. nov., sp. nov., isolated from the intestinal tract of a marine limpet and the reclassification of B. taeanensis BH030017T, B. algicola KMM 3737T and B. hwajinpoensis SW-72T as genus Lottiidibacillus.</title>
        <authorList>
            <person name="Liu R."/>
            <person name="Huang Z."/>
        </authorList>
    </citation>
    <scope>NUCLEOTIDE SEQUENCE [LARGE SCALE GENOMIC DNA]</scope>
    <source>
        <strain evidence="1 2">BH030017</strain>
    </source>
</reference>
<keyword evidence="2" id="KW-1185">Reference proteome</keyword>
<dbReference type="RefSeq" id="WP_113804105.1">
    <property type="nucleotide sequence ID" value="NZ_QOCW01000001.1"/>
</dbReference>
<dbReference type="Proteomes" id="UP000253314">
    <property type="component" value="Unassembled WGS sequence"/>
</dbReference>
<dbReference type="Pfam" id="PF10776">
    <property type="entry name" value="DUF2600"/>
    <property type="match status" value="1"/>
</dbReference>
<comment type="caution">
    <text evidence="1">The sequence shown here is derived from an EMBL/GenBank/DDBJ whole genome shotgun (WGS) entry which is preliminary data.</text>
</comment>
<sequence>MKVPTRSWTLMRDIYQKVLPRTHYYLENWRKYAEKIPNSELRKQALMSIEEKTFHCEGGSIYGLLAPHNIDSVIEFIVAYQTISDYLDNLCDRSTSLDPTDFQALHESMLHALSPYQKPVNYYRYREEQEDAGYLEALVSSCQKVLRTLPHYEKVAPHLIELARYYVDLQVHKHVKEEERVPRLVHWYEQYKEKMPKMSWYEFSACAGSTLGIFCLVSYASRDQWSDKLSQMVKESYFPWVQGLHILLDYFIDQEEDLKGGDLNFCFYYESNDKLAERFAHFVQEADKSVANLPDKNFHHYINHGLLAIYLADKKVKKQKHIQQTAKHIIQFGGKSTFFFYLNGWVYRKMKKR</sequence>
<accession>A0A366Y319</accession>
<dbReference type="InterPro" id="IPR019712">
    <property type="entry name" value="YtpB-like"/>
</dbReference>
<name>A0A366Y319_9BACI</name>
<protein>
    <submittedName>
        <fullName evidence="1">DUF2600 domain-containing protein</fullName>
    </submittedName>
</protein>
<dbReference type="AlphaFoldDB" id="A0A366Y319"/>
<organism evidence="1 2">
    <name type="scientific">Bacillus taeanensis</name>
    <dbReference type="NCBI Taxonomy" id="273032"/>
    <lineage>
        <taxon>Bacteria</taxon>
        <taxon>Bacillati</taxon>
        <taxon>Bacillota</taxon>
        <taxon>Bacilli</taxon>
        <taxon>Bacillales</taxon>
        <taxon>Bacillaceae</taxon>
        <taxon>Bacillus</taxon>
    </lineage>
</organism>
<evidence type="ECO:0000313" key="1">
    <source>
        <dbReference type="EMBL" id="RBW71399.1"/>
    </source>
</evidence>
<dbReference type="OrthoDB" id="2371262at2"/>
<gene>
    <name evidence="1" type="ORF">DS031_01230</name>
</gene>
<dbReference type="EMBL" id="QOCW01000001">
    <property type="protein sequence ID" value="RBW71399.1"/>
    <property type="molecule type" value="Genomic_DNA"/>
</dbReference>
<proteinExistence type="predicted"/>
<evidence type="ECO:0000313" key="2">
    <source>
        <dbReference type="Proteomes" id="UP000253314"/>
    </source>
</evidence>